<dbReference type="InterPro" id="IPR038607">
    <property type="entry name" value="PhoD-like_sf"/>
</dbReference>
<reference evidence="4 5" key="1">
    <citation type="submission" date="2024-09" db="EMBL/GenBank/DDBJ databases">
        <authorList>
            <person name="Sun Q."/>
            <person name="Mori K."/>
        </authorList>
    </citation>
    <scope>NUCLEOTIDE SEQUENCE [LARGE SCALE GENOMIC DNA]</scope>
    <source>
        <strain evidence="4 5">JCM 6917</strain>
    </source>
</reference>
<evidence type="ECO:0000259" key="3">
    <source>
        <dbReference type="Pfam" id="PF16655"/>
    </source>
</evidence>
<evidence type="ECO:0000256" key="1">
    <source>
        <dbReference type="SAM" id="SignalP"/>
    </source>
</evidence>
<dbReference type="InterPro" id="IPR018946">
    <property type="entry name" value="PhoD-like_MPP"/>
</dbReference>
<dbReference type="Proteomes" id="UP001589709">
    <property type="component" value="Unassembled WGS sequence"/>
</dbReference>
<dbReference type="PANTHER" id="PTHR43606:SF2">
    <property type="entry name" value="ALKALINE PHOSPHATASE FAMILY PROTEIN (AFU_ORTHOLOGUE AFUA_5G03860)"/>
    <property type="match status" value="1"/>
</dbReference>
<dbReference type="InterPro" id="IPR032093">
    <property type="entry name" value="PhoD_N"/>
</dbReference>
<keyword evidence="1" id="KW-0732">Signal</keyword>
<dbReference type="InterPro" id="IPR006311">
    <property type="entry name" value="TAT_signal"/>
</dbReference>
<dbReference type="PROSITE" id="PS51318">
    <property type="entry name" value="TAT"/>
    <property type="match status" value="1"/>
</dbReference>
<dbReference type="SUPFAM" id="SSF56300">
    <property type="entry name" value="Metallo-dependent phosphatases"/>
    <property type="match status" value="1"/>
</dbReference>
<proteinExistence type="predicted"/>
<dbReference type="CDD" id="cd07389">
    <property type="entry name" value="MPP_PhoD"/>
    <property type="match status" value="1"/>
</dbReference>
<evidence type="ECO:0000313" key="5">
    <source>
        <dbReference type="Proteomes" id="UP001589709"/>
    </source>
</evidence>
<protein>
    <submittedName>
        <fullName evidence="4">Alkaline phosphatase D family protein</fullName>
    </submittedName>
</protein>
<dbReference type="InterPro" id="IPR029052">
    <property type="entry name" value="Metallo-depent_PP-like"/>
</dbReference>
<sequence>MTSRHRSHTSPDIPAPRRRTVVKAAAAGAVLAAPLAGALPARAAAETPAFLHGTASGDPLPDGILLWTRVTPTAEATPGSGLGPDTEVSWTVATDRAFTHVVARGSTVATAASDHTVKADVRGLAPATDYWFRFSAGGTDSPAGRARTAPAADAAVPGLRFGVVSCANWEAGYFAAYRHLAARGDLDAWLHLGDYLYEYGAGEYGTRGTSVRSHAPAHEIVSLADYRVRHGHYKTDPDLQALHAAAPVVAIWDDHEMANDSWSGGAENHTEGAEGAWSARQAAAKQAYFEWMPVRPAVAGTTYRRLRFGKLADLSLLDLRSFRSQQASLGDGDVDDPDRTLTGRAQLDWLKAGLASSDTTWRLVGNSVMIAPFAVGSLSAELLKPLAQLLGLPQEGLAVNTDQWDGYTDDRRELLAHLRSNAIRNTVFLTGDIHMAWANDVPVNAGTYPLSASAATEFVVASVTSDNLDDLVQVAEGTVSALASPVIRAANRHVHWVDTDRHGYGVLDITAERAQMDYYVLSDRTEPGATASWSRSYRTRSGTQQVERTYDPV</sequence>
<dbReference type="Gene3D" id="2.60.40.380">
    <property type="entry name" value="Purple acid phosphatase-like, N-terminal"/>
    <property type="match status" value="1"/>
</dbReference>
<feature type="domain" description="PhoD-like phosphatase metallophosphatase" evidence="2">
    <location>
        <begin position="161"/>
        <end position="518"/>
    </location>
</feature>
<feature type="domain" description="Phospholipase D N-terminal" evidence="3">
    <location>
        <begin position="52"/>
        <end position="148"/>
    </location>
</feature>
<feature type="signal peptide" evidence="1">
    <location>
        <begin position="1"/>
        <end position="43"/>
    </location>
</feature>
<evidence type="ECO:0000259" key="2">
    <source>
        <dbReference type="Pfam" id="PF09423"/>
    </source>
</evidence>
<name>A0ABV5MTM6_9ACTN</name>
<dbReference type="Gene3D" id="3.60.21.70">
    <property type="entry name" value="PhoD-like phosphatase"/>
    <property type="match status" value="1"/>
</dbReference>
<organism evidence="4 5">
    <name type="scientific">Streptomyces cinereospinus</name>
    <dbReference type="NCBI Taxonomy" id="285561"/>
    <lineage>
        <taxon>Bacteria</taxon>
        <taxon>Bacillati</taxon>
        <taxon>Actinomycetota</taxon>
        <taxon>Actinomycetes</taxon>
        <taxon>Kitasatosporales</taxon>
        <taxon>Streptomycetaceae</taxon>
        <taxon>Streptomyces</taxon>
    </lineage>
</organism>
<keyword evidence="5" id="KW-1185">Reference proteome</keyword>
<accession>A0ABV5MTM6</accession>
<dbReference type="Pfam" id="PF16655">
    <property type="entry name" value="PhoD_N"/>
    <property type="match status" value="1"/>
</dbReference>
<dbReference type="RefSeq" id="WP_381340627.1">
    <property type="nucleotide sequence ID" value="NZ_JBHMCY010000002.1"/>
</dbReference>
<comment type="caution">
    <text evidence="4">The sequence shown here is derived from an EMBL/GenBank/DDBJ whole genome shotgun (WGS) entry which is preliminary data.</text>
</comment>
<evidence type="ECO:0000313" key="4">
    <source>
        <dbReference type="EMBL" id="MFB9461378.1"/>
    </source>
</evidence>
<dbReference type="InterPro" id="IPR052900">
    <property type="entry name" value="Phospholipid_Metab_Enz"/>
</dbReference>
<gene>
    <name evidence="4" type="ORF">ACFF45_01180</name>
</gene>
<feature type="chain" id="PRO_5047027037" evidence="1">
    <location>
        <begin position="44"/>
        <end position="553"/>
    </location>
</feature>
<dbReference type="PANTHER" id="PTHR43606">
    <property type="entry name" value="PHOSPHATASE, PUTATIVE (AFU_ORTHOLOGUE AFUA_6G08710)-RELATED"/>
    <property type="match status" value="1"/>
</dbReference>
<dbReference type="Pfam" id="PF09423">
    <property type="entry name" value="PhoD"/>
    <property type="match status" value="1"/>
</dbReference>
<dbReference type="EMBL" id="JBHMCY010000002">
    <property type="protein sequence ID" value="MFB9461378.1"/>
    <property type="molecule type" value="Genomic_DNA"/>
</dbReference>